<keyword evidence="3" id="KW-1185">Reference proteome</keyword>
<reference evidence="2" key="2">
    <citation type="submission" date="2018-10" db="UniProtKB">
        <authorList>
            <consortium name="EnsemblPlants"/>
        </authorList>
    </citation>
    <scope>IDENTIFICATION</scope>
</reference>
<evidence type="ECO:0000313" key="3">
    <source>
        <dbReference type="Proteomes" id="UP000019116"/>
    </source>
</evidence>
<dbReference type="Gramene" id="TraesWEE_scaffold_094831_01G000200.1">
    <property type="protein sequence ID" value="TraesWEE_scaffold_094831_01G000200.1"/>
    <property type="gene ID" value="TraesWEE_scaffold_094831_01G000200"/>
</dbReference>
<organism evidence="2">
    <name type="scientific">Triticum aestivum</name>
    <name type="common">Wheat</name>
    <dbReference type="NCBI Taxonomy" id="4565"/>
    <lineage>
        <taxon>Eukaryota</taxon>
        <taxon>Viridiplantae</taxon>
        <taxon>Streptophyta</taxon>
        <taxon>Embryophyta</taxon>
        <taxon>Tracheophyta</taxon>
        <taxon>Spermatophyta</taxon>
        <taxon>Magnoliopsida</taxon>
        <taxon>Liliopsida</taxon>
        <taxon>Poales</taxon>
        <taxon>Poaceae</taxon>
        <taxon>BOP clade</taxon>
        <taxon>Pooideae</taxon>
        <taxon>Triticodae</taxon>
        <taxon>Triticeae</taxon>
        <taxon>Triticinae</taxon>
        <taxon>Triticum</taxon>
    </lineage>
</organism>
<feature type="compositionally biased region" description="Basic and acidic residues" evidence="1">
    <location>
        <begin position="352"/>
        <end position="375"/>
    </location>
</feature>
<feature type="compositionally biased region" description="Basic and acidic residues" evidence="1">
    <location>
        <begin position="255"/>
        <end position="264"/>
    </location>
</feature>
<feature type="compositionally biased region" description="Basic residues" evidence="1">
    <location>
        <begin position="223"/>
        <end position="238"/>
    </location>
</feature>
<evidence type="ECO:0000313" key="2">
    <source>
        <dbReference type="EnsemblPlants" id="TraesCS2B02G383500.1.cds1"/>
    </source>
</evidence>
<sequence>MDITERRTNFHWISCYVLRLDWLDLAVGRGRRLDAGLRRPEHEATNRLVVLVVVVVDVGEPAVPGQVHAGHLVLGRDAEQAQLLEREEERAHGAAHEPGDHEDLHDVRREQPPAAAQEQPVRPAGAVDLLHVLLLGEQRREDDPPRAAAAVELRGLQRVVVLEAAGERVEPDEHPRRDETADDGGPRVDHAAPGGDGREPAEQAVADVHHVPVPRLEPLPEQRRKRRHAARQRRRHGGAAHARPLPVDAPGGAVRLEDGDEGPRVEPVPAEPEQEGPEHDERRAVALERHRAAGVVETADAGPLDERAPEPRDAADHVHDAGAGEVDHAGLEEQRAGRAGRGGPAVHGPDPVGHDRVDEPGEEGRVDEVGDELRPLGDGAGGDAGGGDGEGPLEEEEAVVEAGLRHVLEAEEVLPDKPVGRRAEGEGEAEEVVEERAGGGVEHVCEHDVHGVLGPDGAGAEHGEAELHGEDEVGREEQVGRVHRRRGVGEPVAQVVRGVHRRRAQQRRQVRRARRRHFRGAPLLRKVVGVQRSELASRDWRWREEAGWGNQPVASDL</sequence>
<dbReference type="Gramene" id="TraesRN2B0101020900.1">
    <property type="protein sequence ID" value="TraesRN2B0101020900.1"/>
    <property type="gene ID" value="TraesRN2B0101020900"/>
</dbReference>
<dbReference type="OMA" id="HPRRDET"/>
<dbReference type="EnsemblPlants" id="TraesCS2B02G383500.1">
    <property type="protein sequence ID" value="TraesCS2B02G383500.1.cds1"/>
    <property type="gene ID" value="TraesCS2B02G383500"/>
</dbReference>
<proteinExistence type="predicted"/>
<evidence type="ECO:0000256" key="1">
    <source>
        <dbReference type="SAM" id="MobiDB-lite"/>
    </source>
</evidence>
<dbReference type="Gramene" id="TraesROB_scaffold_023581_01G000100.1">
    <property type="protein sequence ID" value="TraesROB_scaffold_023581_01G000100.1"/>
    <property type="gene ID" value="TraesROB_scaffold_023581_01G000100"/>
</dbReference>
<feature type="region of interest" description="Disordered" evidence="1">
    <location>
        <begin position="164"/>
        <end position="280"/>
    </location>
</feature>
<feature type="compositionally biased region" description="Basic and acidic residues" evidence="1">
    <location>
        <begin position="165"/>
        <end position="201"/>
    </location>
</feature>
<name>A0A3B6C9H4_WHEAT</name>
<dbReference type="AlphaFoldDB" id="A0A3B6C9H4"/>
<dbReference type="Gramene" id="TraesCLE_scaffold_026016_01G000100.1">
    <property type="protein sequence ID" value="TraesCLE_scaffold_026016_01G000100.1"/>
    <property type="gene ID" value="TraesCLE_scaffold_026016_01G000100"/>
</dbReference>
<feature type="compositionally biased region" description="Gly residues" evidence="1">
    <location>
        <begin position="378"/>
        <end position="390"/>
    </location>
</feature>
<dbReference type="Gramene" id="TraesARI2B03G01001970.1">
    <property type="protein sequence ID" value="TraesARI2B03G01001970.1.CDS1"/>
    <property type="gene ID" value="TraesARI2B03G01001970"/>
</dbReference>
<dbReference type="Gramene" id="TraesMAC2B03G00984880.1">
    <property type="protein sequence ID" value="TraesMAC2B03G00984880.1.CDS1"/>
    <property type="gene ID" value="TraesMAC2B03G00984880"/>
</dbReference>
<dbReference type="Gramene" id="TraesCS2B03G0984100.1">
    <property type="protein sequence ID" value="TraesCS2B03G0984100.1.CDS1"/>
    <property type="gene ID" value="TraesCS2B03G0984100"/>
</dbReference>
<dbReference type="Proteomes" id="UP000019116">
    <property type="component" value="Chromosome 2B"/>
</dbReference>
<dbReference type="Gramene" id="TraesCS2B02G383500.1">
    <property type="protein sequence ID" value="TraesCS2B02G383500.1.cds1"/>
    <property type="gene ID" value="TraesCS2B02G383500"/>
</dbReference>
<dbReference type="Gramene" id="TraesJAG2B03G00986910.1">
    <property type="protein sequence ID" value="TraesJAG2B03G00986910.1.CDS1"/>
    <property type="gene ID" value="TraesJAG2B03G00986910"/>
</dbReference>
<protein>
    <submittedName>
        <fullName evidence="2">Uncharacterized protein</fullName>
    </submittedName>
</protein>
<feature type="region of interest" description="Disordered" evidence="1">
    <location>
        <begin position="332"/>
        <end position="394"/>
    </location>
</feature>
<dbReference type="Gramene" id="TraesLDM2B03G00988070.1">
    <property type="protein sequence ID" value="TraesLDM2B03G00988070.1.CDS1"/>
    <property type="gene ID" value="TraesLDM2B03G00988070"/>
</dbReference>
<dbReference type="OrthoDB" id="1938105at2759"/>
<dbReference type="Gramene" id="TraesCAD_scaffold_000751_01G000100.1">
    <property type="protein sequence ID" value="TraesCAD_scaffold_000751_01G000100.1"/>
    <property type="gene ID" value="TraesCAD_scaffold_000751_01G000100"/>
</dbReference>
<accession>A0A3B6C9H4</accession>
<dbReference type="Gramene" id="TraesNOR2B03G01000980.1">
    <property type="protein sequence ID" value="TraesNOR2B03G01000980.1.CDS1"/>
    <property type="gene ID" value="TraesNOR2B03G01000980"/>
</dbReference>
<reference evidence="2" key="1">
    <citation type="submission" date="2018-08" db="EMBL/GenBank/DDBJ databases">
        <authorList>
            <person name="Rossello M."/>
        </authorList>
    </citation>
    <scope>NUCLEOTIDE SEQUENCE [LARGE SCALE GENOMIC DNA]</scope>
    <source>
        <strain evidence="2">cv. Chinese Spring</strain>
    </source>
</reference>